<dbReference type="SUPFAM" id="SSF52954">
    <property type="entry name" value="Class II aaRS ABD-related"/>
    <property type="match status" value="1"/>
</dbReference>
<dbReference type="InterPro" id="IPR036621">
    <property type="entry name" value="Anticodon-bd_dom_sf"/>
</dbReference>
<feature type="compositionally biased region" description="Basic residues" evidence="2">
    <location>
        <begin position="26"/>
        <end position="58"/>
    </location>
</feature>
<dbReference type="InterPro" id="IPR012677">
    <property type="entry name" value="Nucleotide-bd_a/b_plait_sf"/>
</dbReference>
<feature type="region of interest" description="Disordered" evidence="2">
    <location>
        <begin position="147"/>
        <end position="246"/>
    </location>
</feature>
<organism evidence="4 5">
    <name type="scientific">Paralvinella palmiformis</name>
    <dbReference type="NCBI Taxonomy" id="53620"/>
    <lineage>
        <taxon>Eukaryota</taxon>
        <taxon>Metazoa</taxon>
        <taxon>Spiralia</taxon>
        <taxon>Lophotrochozoa</taxon>
        <taxon>Annelida</taxon>
        <taxon>Polychaeta</taxon>
        <taxon>Sedentaria</taxon>
        <taxon>Canalipalpata</taxon>
        <taxon>Terebellida</taxon>
        <taxon>Terebelliformia</taxon>
        <taxon>Alvinellidae</taxon>
        <taxon>Paralvinella</taxon>
    </lineage>
</organism>
<sequence length="632" mass="70750">MSSLASPERDEERGRSRERWEQGHRRYDRQRHYRQRSSSRSRSRSRSRDRSHSRRMTRSRSPILSTRTDSEDPKMLNARVFIGNLPTDKISQEEIDDIYKKYGRILGVSLFRRFGFVQFAREEDARRAVEMEAGGLLKGELVDVKMAGEGRRNPAPLVGRGRGGRGAPPRYSRHTRSPREPLLERERSPIRDHYGQDPYDSYGEPYRRSSVPPRDSYERDPYEDPYGDTYREPYREPGLLPSASGEKVPHDCDIIAVDNQARSYTKQIESRLHSMKMIAHVINITDELALPPLMEAANHSKLPYVIVVRRQNEVHHSLTLNILHGAPQEHRNMPYEDAMKLIARNFEAYLIELRAKSARSLTPLATTPAAVRPSLPPARAVPPTPAVISKPEFVLPDSDTHYLLNLLADNRYLTLDELHKVLRYLELRYDRLARAQGVPIHREILARESLKDETAISKQQEALKKNILSILNGTEEKTATSQTLSTSYPGLTPVAAPTTMVPDVGTTAGLSSINLDNPSVQKALDNLISSGSSLLKNITSLTETAPSQSQVQNSGISQAITSQAGAPTGQSEMYGGHAPVYGMAHGVAPVSAPVSYPTASTTYDGGYLDQRYNTQGMNVSASHGGHYQPPQY</sequence>
<dbReference type="PANTHER" id="PTHR23295:SF6">
    <property type="entry name" value="NEOSIN, ISOFORM A"/>
    <property type="match status" value="1"/>
</dbReference>
<name>A0AAD9MVE1_9ANNE</name>
<dbReference type="GO" id="GO:0003723">
    <property type="term" value="F:RNA binding"/>
    <property type="evidence" value="ECO:0007669"/>
    <property type="project" value="UniProtKB-UniRule"/>
</dbReference>
<feature type="region of interest" description="Disordered" evidence="2">
    <location>
        <begin position="1"/>
        <end position="71"/>
    </location>
</feature>
<evidence type="ECO:0000256" key="2">
    <source>
        <dbReference type="SAM" id="MobiDB-lite"/>
    </source>
</evidence>
<dbReference type="InterPro" id="IPR035979">
    <property type="entry name" value="RBD_domain_sf"/>
</dbReference>
<evidence type="ECO:0000259" key="3">
    <source>
        <dbReference type="PROSITE" id="PS50102"/>
    </source>
</evidence>
<evidence type="ECO:0000256" key="1">
    <source>
        <dbReference type="PROSITE-ProRule" id="PRU00176"/>
    </source>
</evidence>
<comment type="caution">
    <text evidence="4">The sequence shown here is derived from an EMBL/GenBank/DDBJ whole genome shotgun (WGS) entry which is preliminary data.</text>
</comment>
<dbReference type="SMART" id="SM00360">
    <property type="entry name" value="RRM"/>
    <property type="match status" value="1"/>
</dbReference>
<dbReference type="InterPro" id="IPR000504">
    <property type="entry name" value="RRM_dom"/>
</dbReference>
<evidence type="ECO:0000313" key="4">
    <source>
        <dbReference type="EMBL" id="KAK2145553.1"/>
    </source>
</evidence>
<dbReference type="Gene3D" id="3.40.50.800">
    <property type="entry name" value="Anticodon-binding domain"/>
    <property type="match status" value="1"/>
</dbReference>
<keyword evidence="5" id="KW-1185">Reference proteome</keyword>
<dbReference type="PROSITE" id="PS50102">
    <property type="entry name" value="RRM"/>
    <property type="match status" value="1"/>
</dbReference>
<gene>
    <name evidence="4" type="ORF">LSH36_674g01032</name>
</gene>
<feature type="domain" description="RRM" evidence="3">
    <location>
        <begin position="78"/>
        <end position="149"/>
    </location>
</feature>
<dbReference type="Proteomes" id="UP001208570">
    <property type="component" value="Unassembled WGS sequence"/>
</dbReference>
<feature type="compositionally biased region" description="Basic and acidic residues" evidence="2">
    <location>
        <begin position="177"/>
        <end position="195"/>
    </location>
</feature>
<feature type="compositionally biased region" description="Basic and acidic residues" evidence="2">
    <location>
        <begin position="7"/>
        <end position="25"/>
    </location>
</feature>
<accession>A0AAD9MVE1</accession>
<reference evidence="4" key="1">
    <citation type="journal article" date="2023" name="Mol. Biol. Evol.">
        <title>Third-Generation Sequencing Reveals the Adaptive Role of the Epigenome in Three Deep-Sea Polychaetes.</title>
        <authorList>
            <person name="Perez M."/>
            <person name="Aroh O."/>
            <person name="Sun Y."/>
            <person name="Lan Y."/>
            <person name="Juniper S.K."/>
            <person name="Young C.R."/>
            <person name="Angers B."/>
            <person name="Qian P.Y."/>
        </authorList>
    </citation>
    <scope>NUCLEOTIDE SEQUENCE</scope>
    <source>
        <strain evidence="4">P08H-3</strain>
    </source>
</reference>
<evidence type="ECO:0000313" key="5">
    <source>
        <dbReference type="Proteomes" id="UP001208570"/>
    </source>
</evidence>
<protein>
    <recommendedName>
        <fullName evidence="3">RRM domain-containing protein</fullName>
    </recommendedName>
</protein>
<dbReference type="AlphaFoldDB" id="A0AAD9MVE1"/>
<dbReference type="InterPro" id="IPR052600">
    <property type="entry name" value="Nuc_rcpt_coact/corep"/>
</dbReference>
<dbReference type="Gene3D" id="3.30.70.330">
    <property type="match status" value="1"/>
</dbReference>
<dbReference type="PANTHER" id="PTHR23295">
    <property type="entry name" value="NUCLEAR RECEPTOR COACTIVATOR 5-RELATED"/>
    <property type="match status" value="1"/>
</dbReference>
<dbReference type="Pfam" id="PF00076">
    <property type="entry name" value="RRM_1"/>
    <property type="match status" value="1"/>
</dbReference>
<keyword evidence="1" id="KW-0694">RNA-binding</keyword>
<proteinExistence type="predicted"/>
<dbReference type="EMBL" id="JAODUP010000674">
    <property type="protein sequence ID" value="KAK2145553.1"/>
    <property type="molecule type" value="Genomic_DNA"/>
</dbReference>
<dbReference type="SUPFAM" id="SSF54928">
    <property type="entry name" value="RNA-binding domain, RBD"/>
    <property type="match status" value="1"/>
</dbReference>